<keyword evidence="1" id="KW-0472">Membrane</keyword>
<dbReference type="Proteomes" id="UP000322927">
    <property type="component" value="Chromosome"/>
</dbReference>
<dbReference type="AlphaFoldDB" id="A0A5P2C7K2"/>
<evidence type="ECO:0000256" key="1">
    <source>
        <dbReference type="SAM" id="Phobius"/>
    </source>
</evidence>
<accession>A0A5P2C7K2</accession>
<sequence>MTVGTHVYTVSLWWAAVVVWLAVSTVLLVRELMEKAQEERRSRQRSRQSAEDFFRRYGTVQGTPRQSVAIRPWTVVTPGALLLQHRRHHRRAARPTPGACASR</sequence>
<evidence type="ECO:0000313" key="2">
    <source>
        <dbReference type="EMBL" id="QES38642.1"/>
    </source>
</evidence>
<name>A0A5P2C7K2_STRVZ</name>
<reference evidence="2 3" key="1">
    <citation type="submission" date="2018-05" db="EMBL/GenBank/DDBJ databases">
        <title>Streptomyces venezuelae.</title>
        <authorList>
            <person name="Kim W."/>
            <person name="Lee N."/>
            <person name="Cho B.-K."/>
        </authorList>
    </citation>
    <scope>NUCLEOTIDE SEQUENCE [LARGE SCALE GENOMIC DNA]</scope>
    <source>
        <strain evidence="2 3">ATCC 14584</strain>
    </source>
</reference>
<evidence type="ECO:0000313" key="3">
    <source>
        <dbReference type="Proteomes" id="UP000322927"/>
    </source>
</evidence>
<proteinExistence type="predicted"/>
<keyword evidence="1" id="KW-1133">Transmembrane helix</keyword>
<dbReference type="EMBL" id="CP029192">
    <property type="protein sequence ID" value="QES38642.1"/>
    <property type="molecule type" value="Genomic_DNA"/>
</dbReference>
<gene>
    <name evidence="2" type="ORF">DEJ48_39305</name>
</gene>
<keyword evidence="1" id="KW-0812">Transmembrane</keyword>
<protein>
    <submittedName>
        <fullName evidence="2">Uncharacterized protein</fullName>
    </submittedName>
</protein>
<organism evidence="2 3">
    <name type="scientific">Streptomyces venezuelae</name>
    <dbReference type="NCBI Taxonomy" id="54571"/>
    <lineage>
        <taxon>Bacteria</taxon>
        <taxon>Bacillati</taxon>
        <taxon>Actinomycetota</taxon>
        <taxon>Actinomycetes</taxon>
        <taxon>Kitasatosporales</taxon>
        <taxon>Streptomycetaceae</taxon>
        <taxon>Streptomyces</taxon>
    </lineage>
</organism>
<feature type="transmembrane region" description="Helical" evidence="1">
    <location>
        <begin position="12"/>
        <end position="33"/>
    </location>
</feature>